<dbReference type="InterPro" id="IPR008181">
    <property type="entry name" value="dUTPase"/>
</dbReference>
<evidence type="ECO:0000313" key="11">
    <source>
        <dbReference type="Proteomes" id="UP000236743"/>
    </source>
</evidence>
<feature type="domain" description="dUTPase-like" evidence="9">
    <location>
        <begin position="16"/>
        <end position="146"/>
    </location>
</feature>
<dbReference type="GO" id="GO:0000287">
    <property type="term" value="F:magnesium ion binding"/>
    <property type="evidence" value="ECO:0007669"/>
    <property type="project" value="UniProtKB-UniRule"/>
</dbReference>
<dbReference type="HAMAP" id="MF_00116">
    <property type="entry name" value="dUTPase_bact"/>
    <property type="match status" value="1"/>
</dbReference>
<dbReference type="FunFam" id="2.70.40.10:FF:000002">
    <property type="entry name" value="dUTP diphosphatase"/>
    <property type="match status" value="1"/>
</dbReference>
<dbReference type="EC" id="3.6.1.23" evidence="7"/>
<dbReference type="PANTHER" id="PTHR11241:SF0">
    <property type="entry name" value="DEOXYURIDINE 5'-TRIPHOSPHATE NUCLEOTIDOHYDROLASE"/>
    <property type="match status" value="1"/>
</dbReference>
<evidence type="ECO:0000256" key="5">
    <source>
        <dbReference type="ARBA" id="ARBA00023080"/>
    </source>
</evidence>
<dbReference type="InterPro" id="IPR033704">
    <property type="entry name" value="dUTPase_trimeric"/>
</dbReference>
<keyword evidence="2 7" id="KW-0479">Metal-binding</keyword>
<comment type="function">
    <text evidence="7">This enzyme is involved in nucleotide metabolism: it produces dUMP, the immediate precursor of thymidine nucleotides and it decreases the intracellular concentration of dUTP so that uracil cannot be incorporated into DNA.</text>
</comment>
<evidence type="ECO:0000313" key="10">
    <source>
        <dbReference type="EMBL" id="SEG44207.1"/>
    </source>
</evidence>
<feature type="region of interest" description="Disordered" evidence="8">
    <location>
        <begin position="140"/>
        <end position="159"/>
    </location>
</feature>
<reference evidence="10 11" key="1">
    <citation type="submission" date="2016-10" db="EMBL/GenBank/DDBJ databases">
        <authorList>
            <person name="de Groot N.N."/>
        </authorList>
    </citation>
    <scope>NUCLEOTIDE SEQUENCE [LARGE SCALE GENOMIC DNA]</scope>
    <source>
        <strain evidence="10 11">DSM 26656</strain>
    </source>
</reference>
<evidence type="ECO:0000256" key="4">
    <source>
        <dbReference type="ARBA" id="ARBA00022842"/>
    </source>
</evidence>
<dbReference type="InterPro" id="IPR029054">
    <property type="entry name" value="dUTPase-like"/>
</dbReference>
<evidence type="ECO:0000256" key="6">
    <source>
        <dbReference type="ARBA" id="ARBA00047686"/>
    </source>
</evidence>
<dbReference type="RefSeq" id="WP_200828018.1">
    <property type="nucleotide sequence ID" value="NZ_FNUY01000005.1"/>
</dbReference>
<keyword evidence="5 7" id="KW-0546">Nucleotide metabolism</keyword>
<keyword evidence="11" id="KW-1185">Reference proteome</keyword>
<dbReference type="GO" id="GO:0006226">
    <property type="term" value="P:dUMP biosynthetic process"/>
    <property type="evidence" value="ECO:0007669"/>
    <property type="project" value="UniProtKB-UniRule"/>
</dbReference>
<dbReference type="Gene3D" id="2.70.40.10">
    <property type="match status" value="1"/>
</dbReference>
<keyword evidence="3 7" id="KW-0378">Hydrolase</keyword>
<dbReference type="GO" id="GO:0004170">
    <property type="term" value="F:dUTP diphosphatase activity"/>
    <property type="evidence" value="ECO:0007669"/>
    <property type="project" value="UniProtKB-UniRule"/>
</dbReference>
<accession>A0A1H6A832</accession>
<evidence type="ECO:0000256" key="2">
    <source>
        <dbReference type="ARBA" id="ARBA00022723"/>
    </source>
</evidence>
<evidence type="ECO:0000256" key="8">
    <source>
        <dbReference type="SAM" id="MobiDB-lite"/>
    </source>
</evidence>
<comment type="pathway">
    <text evidence="7">Pyrimidine metabolism; dUMP biosynthesis; dUMP from dCTP (dUTP route): step 2/2.</text>
</comment>
<dbReference type="PANTHER" id="PTHR11241">
    <property type="entry name" value="DEOXYURIDINE 5'-TRIPHOSPHATE NUCLEOTIDOHYDROLASE"/>
    <property type="match status" value="1"/>
</dbReference>
<sequence>MVDIPLLRLPHGADLPLPAYESTGAAGMDLRAAVDAPLVLPPGGRALVPTGLALQLPEGFEAQVRPRSGLAAKHGVTVLNAPGTVDSDYRGEVKVILINHGQEPFTIGRGDRIAQMVIAPVTRGVFVEVDALDQTTRGEGGFGSTGIFDAGTPAKERAS</sequence>
<evidence type="ECO:0000256" key="1">
    <source>
        <dbReference type="ARBA" id="ARBA00006581"/>
    </source>
</evidence>
<dbReference type="SUPFAM" id="SSF51283">
    <property type="entry name" value="dUTPase-like"/>
    <property type="match status" value="1"/>
</dbReference>
<evidence type="ECO:0000256" key="7">
    <source>
        <dbReference type="HAMAP-Rule" id="MF_00116"/>
    </source>
</evidence>
<organism evidence="10 11">
    <name type="scientific">Bosea lathyri</name>
    <dbReference type="NCBI Taxonomy" id="1036778"/>
    <lineage>
        <taxon>Bacteria</taxon>
        <taxon>Pseudomonadati</taxon>
        <taxon>Pseudomonadota</taxon>
        <taxon>Alphaproteobacteria</taxon>
        <taxon>Hyphomicrobiales</taxon>
        <taxon>Boseaceae</taxon>
        <taxon>Bosea</taxon>
    </lineage>
</organism>
<feature type="binding site" evidence="7">
    <location>
        <begin position="84"/>
        <end position="86"/>
    </location>
    <ligand>
        <name>substrate</name>
    </ligand>
</feature>
<dbReference type="NCBIfam" id="NF001862">
    <property type="entry name" value="PRK00601.1"/>
    <property type="match status" value="1"/>
</dbReference>
<feature type="binding site" evidence="7">
    <location>
        <begin position="67"/>
        <end position="69"/>
    </location>
    <ligand>
        <name>substrate</name>
    </ligand>
</feature>
<dbReference type="AlphaFoldDB" id="A0A1H6A832"/>
<proteinExistence type="inferred from homology"/>
<dbReference type="CDD" id="cd07557">
    <property type="entry name" value="trimeric_dUTPase"/>
    <property type="match status" value="1"/>
</dbReference>
<feature type="binding site" evidence="7">
    <location>
        <position position="80"/>
    </location>
    <ligand>
        <name>substrate</name>
    </ligand>
</feature>
<dbReference type="EMBL" id="FNUY01000005">
    <property type="protein sequence ID" value="SEG44207.1"/>
    <property type="molecule type" value="Genomic_DNA"/>
</dbReference>
<dbReference type="GO" id="GO:0046081">
    <property type="term" value="P:dUTP catabolic process"/>
    <property type="evidence" value="ECO:0007669"/>
    <property type="project" value="InterPro"/>
</dbReference>
<comment type="similarity">
    <text evidence="1 7">Belongs to the dUTPase family.</text>
</comment>
<dbReference type="InterPro" id="IPR036157">
    <property type="entry name" value="dUTPase-like_sf"/>
</dbReference>
<dbReference type="Pfam" id="PF00692">
    <property type="entry name" value="dUTPase"/>
    <property type="match status" value="1"/>
</dbReference>
<evidence type="ECO:0000256" key="3">
    <source>
        <dbReference type="ARBA" id="ARBA00022801"/>
    </source>
</evidence>
<comment type="catalytic activity">
    <reaction evidence="6 7">
        <text>dUTP + H2O = dUMP + diphosphate + H(+)</text>
        <dbReference type="Rhea" id="RHEA:10248"/>
        <dbReference type="ChEBI" id="CHEBI:15377"/>
        <dbReference type="ChEBI" id="CHEBI:15378"/>
        <dbReference type="ChEBI" id="CHEBI:33019"/>
        <dbReference type="ChEBI" id="CHEBI:61555"/>
        <dbReference type="ChEBI" id="CHEBI:246422"/>
        <dbReference type="EC" id="3.6.1.23"/>
    </reaction>
</comment>
<name>A0A1H6A832_9HYPH</name>
<gene>
    <name evidence="7" type="primary">dut</name>
    <name evidence="10" type="ORF">SAMN04488115_105248</name>
</gene>
<evidence type="ECO:0000259" key="9">
    <source>
        <dbReference type="Pfam" id="PF00692"/>
    </source>
</evidence>
<dbReference type="Proteomes" id="UP000236743">
    <property type="component" value="Unassembled WGS sequence"/>
</dbReference>
<keyword evidence="4 7" id="KW-0460">Magnesium</keyword>
<dbReference type="UniPathway" id="UPA00610">
    <property type="reaction ID" value="UER00666"/>
</dbReference>
<comment type="cofactor">
    <cofactor evidence="7">
        <name>Mg(2+)</name>
        <dbReference type="ChEBI" id="CHEBI:18420"/>
    </cofactor>
</comment>
<protein>
    <recommendedName>
        <fullName evidence="7">Deoxyuridine 5'-triphosphate nucleotidohydrolase</fullName>
        <shortName evidence="7">dUTPase</shortName>
        <ecNumber evidence="7">3.6.1.23</ecNumber>
    </recommendedName>
    <alternativeName>
        <fullName evidence="7">dUTP pyrophosphatase</fullName>
    </alternativeName>
</protein>
<comment type="caution">
    <text evidence="7">Lacks conserved residue(s) required for the propagation of feature annotation.</text>
</comment>
<dbReference type="NCBIfam" id="TIGR00576">
    <property type="entry name" value="dut"/>
    <property type="match status" value="1"/>
</dbReference>